<evidence type="ECO:0000256" key="4">
    <source>
        <dbReference type="ARBA" id="ARBA00022989"/>
    </source>
</evidence>
<dbReference type="GO" id="GO:0005789">
    <property type="term" value="C:endoplasmic reticulum membrane"/>
    <property type="evidence" value="ECO:0007669"/>
    <property type="project" value="TreeGrafter"/>
</dbReference>
<dbReference type="EMBL" id="JARKIE010000013">
    <property type="protein sequence ID" value="KAJ7703222.1"/>
    <property type="molecule type" value="Genomic_DNA"/>
</dbReference>
<dbReference type="Proteomes" id="UP001221757">
    <property type="component" value="Unassembled WGS sequence"/>
</dbReference>
<keyword evidence="9" id="KW-1185">Reference proteome</keyword>
<accession>A0AAD7GR47</accession>
<dbReference type="PANTHER" id="PTHR13317">
    <property type="entry name" value="TRANSMEMBRANE ANTERIOR POSTERIOR TRANSFORMATION PROTEIN 1 HOMOLOG"/>
    <property type="match status" value="1"/>
</dbReference>
<evidence type="ECO:0000256" key="7">
    <source>
        <dbReference type="SAM" id="Phobius"/>
    </source>
</evidence>
<dbReference type="AlphaFoldDB" id="A0AAD7GR47"/>
<evidence type="ECO:0000313" key="9">
    <source>
        <dbReference type="Proteomes" id="UP001221757"/>
    </source>
</evidence>
<name>A0AAD7GR47_MYCRO</name>
<feature type="transmembrane region" description="Helical" evidence="7">
    <location>
        <begin position="451"/>
        <end position="470"/>
    </location>
</feature>
<keyword evidence="4 7" id="KW-1133">Transmembrane helix</keyword>
<keyword evidence="3 7" id="KW-0812">Transmembrane</keyword>
<keyword evidence="5 7" id="KW-0472">Membrane</keyword>
<dbReference type="Pfam" id="PF05346">
    <property type="entry name" value="DUF747"/>
    <property type="match status" value="1"/>
</dbReference>
<dbReference type="InterPro" id="IPR008010">
    <property type="entry name" value="Tatp1"/>
</dbReference>
<feature type="compositionally biased region" description="Pro residues" evidence="6">
    <location>
        <begin position="25"/>
        <end position="35"/>
    </location>
</feature>
<organism evidence="8 9">
    <name type="scientific">Mycena rosella</name>
    <name type="common">Pink bonnet</name>
    <name type="synonym">Agaricus rosellus</name>
    <dbReference type="NCBI Taxonomy" id="1033263"/>
    <lineage>
        <taxon>Eukaryota</taxon>
        <taxon>Fungi</taxon>
        <taxon>Dikarya</taxon>
        <taxon>Basidiomycota</taxon>
        <taxon>Agaricomycotina</taxon>
        <taxon>Agaricomycetes</taxon>
        <taxon>Agaricomycetidae</taxon>
        <taxon>Agaricales</taxon>
        <taxon>Marasmiineae</taxon>
        <taxon>Mycenaceae</taxon>
        <taxon>Mycena</taxon>
    </lineage>
</organism>
<evidence type="ECO:0000256" key="1">
    <source>
        <dbReference type="ARBA" id="ARBA00004141"/>
    </source>
</evidence>
<feature type="region of interest" description="Disordered" evidence="6">
    <location>
        <begin position="1"/>
        <end position="35"/>
    </location>
</feature>
<sequence>MTGRRKIKRRFSSASRPNNIYASLPPSPISPSPPSRPFTPLTPVSPISFFEPAVAHPFSLWDYLREELLATDFDSHQELKWDRVSNFLNIPVAIEKIIGFGFVLCLDSFLYTFTILPIRFAIAWTRLVLNAFSRSAPPLPPSQKADILRTLLLVVSIVIIYPLTDASKVYHSIRGQDTIKLYVIFNALEIADRLCASIGQDILDCLFSRSTLEPLSHRIPVTSHTFRPLLFFVLATLYNVAHSLVMVYQLIALNVAVNSYDHALLTLLVSNQFVEIKGSVFKKFEKDNLFQITCADIVERFTLTLMLCVVAFRNLIELSGSEFDFTEGFVLPKSFGWVWGNNVLWTISYPVLTVLVSEMLVDWLKHAFITKFNHIRPSVYERYTDVLCRDLASGSAVGRRGARKHTYVDQSPLVARRLGFASLPLAVLAILIGSQSISLMFALHSDNSSPWTVPFVVVKVIMGVNLVSYATKRKAGMEAREAEDAINDFGRDPIGEGREEQIYNRELKTLLDNKRDDAPAIAEIGERRRMG</sequence>
<feature type="compositionally biased region" description="Basic residues" evidence="6">
    <location>
        <begin position="1"/>
        <end position="11"/>
    </location>
</feature>
<feature type="compositionally biased region" description="Polar residues" evidence="6">
    <location>
        <begin position="12"/>
        <end position="21"/>
    </location>
</feature>
<evidence type="ECO:0000313" key="8">
    <source>
        <dbReference type="EMBL" id="KAJ7703222.1"/>
    </source>
</evidence>
<comment type="subcellular location">
    <subcellularLocation>
        <location evidence="1">Membrane</location>
        <topology evidence="1">Multi-pass membrane protein</topology>
    </subcellularLocation>
</comment>
<comment type="caution">
    <text evidence="8">The sequence shown here is derived from an EMBL/GenBank/DDBJ whole genome shotgun (WGS) entry which is preliminary data.</text>
</comment>
<evidence type="ECO:0000256" key="6">
    <source>
        <dbReference type="SAM" id="MobiDB-lite"/>
    </source>
</evidence>
<feature type="transmembrane region" description="Helical" evidence="7">
    <location>
        <begin position="425"/>
        <end position="445"/>
    </location>
</feature>
<evidence type="ECO:0000256" key="5">
    <source>
        <dbReference type="ARBA" id="ARBA00023136"/>
    </source>
</evidence>
<feature type="transmembrane region" description="Helical" evidence="7">
    <location>
        <begin position="147"/>
        <end position="164"/>
    </location>
</feature>
<feature type="transmembrane region" description="Helical" evidence="7">
    <location>
        <begin position="97"/>
        <end position="127"/>
    </location>
</feature>
<proteinExistence type="inferred from homology"/>
<comment type="similarity">
    <text evidence="2">Belongs to the TAPT1 family.</text>
</comment>
<reference evidence="8" key="1">
    <citation type="submission" date="2023-03" db="EMBL/GenBank/DDBJ databases">
        <title>Massive genome expansion in bonnet fungi (Mycena s.s.) driven by repeated elements and novel gene families across ecological guilds.</title>
        <authorList>
            <consortium name="Lawrence Berkeley National Laboratory"/>
            <person name="Harder C.B."/>
            <person name="Miyauchi S."/>
            <person name="Viragh M."/>
            <person name="Kuo A."/>
            <person name="Thoen E."/>
            <person name="Andreopoulos B."/>
            <person name="Lu D."/>
            <person name="Skrede I."/>
            <person name="Drula E."/>
            <person name="Henrissat B."/>
            <person name="Morin E."/>
            <person name="Kohler A."/>
            <person name="Barry K."/>
            <person name="LaButti K."/>
            <person name="Morin E."/>
            <person name="Salamov A."/>
            <person name="Lipzen A."/>
            <person name="Mereny Z."/>
            <person name="Hegedus B."/>
            <person name="Baldrian P."/>
            <person name="Stursova M."/>
            <person name="Weitz H."/>
            <person name="Taylor A."/>
            <person name="Grigoriev I.V."/>
            <person name="Nagy L.G."/>
            <person name="Martin F."/>
            <person name="Kauserud H."/>
        </authorList>
    </citation>
    <scope>NUCLEOTIDE SEQUENCE</scope>
    <source>
        <strain evidence="8">CBHHK067</strain>
    </source>
</reference>
<dbReference type="PANTHER" id="PTHR13317:SF4">
    <property type="entry name" value="TRANSMEMBRANE ANTERIOR POSTERIOR TRANSFORMATION PROTEIN 1 HOMOLOG"/>
    <property type="match status" value="1"/>
</dbReference>
<gene>
    <name evidence="8" type="ORF">B0H17DRAFT_1157302</name>
</gene>
<feature type="transmembrane region" description="Helical" evidence="7">
    <location>
        <begin position="229"/>
        <end position="251"/>
    </location>
</feature>
<evidence type="ECO:0000256" key="2">
    <source>
        <dbReference type="ARBA" id="ARBA00008803"/>
    </source>
</evidence>
<feature type="transmembrane region" description="Helical" evidence="7">
    <location>
        <begin position="336"/>
        <end position="356"/>
    </location>
</feature>
<evidence type="ECO:0000256" key="3">
    <source>
        <dbReference type="ARBA" id="ARBA00022692"/>
    </source>
</evidence>
<protein>
    <submittedName>
        <fullName evidence="8">Eukaryotic membrane protein family-domain-containing protein</fullName>
    </submittedName>
</protein>